<accession>A0A830F2S5</accession>
<dbReference type="Pfam" id="PF08905">
    <property type="entry name" value="DUF1850"/>
    <property type="match status" value="1"/>
</dbReference>
<dbReference type="Proteomes" id="UP000628840">
    <property type="component" value="Unassembled WGS sequence"/>
</dbReference>
<sequence length="180" mass="19888">MSALDRLTGGSRERSTRRVALAFLFALLLVSATATASAVPVGEQLVVTDQQTGDELIVTPVHENSTVALVYMHSVQKSRVLDQYAVRGHTLVYTRMEFESYGWGLPSRSAVREVNGTFVLEDPDWQGRELNVKPGRVADHELVVDGRTYDLVNRSDARAVTIRVTDRSLLEAALDTTTNE</sequence>
<reference evidence="1 2" key="1">
    <citation type="journal article" date="2019" name="Int. J. Syst. Evol. Microbiol.">
        <title>The Global Catalogue of Microorganisms (GCM) 10K type strain sequencing project: providing services to taxonomists for standard genome sequencing and annotation.</title>
        <authorList>
            <consortium name="The Broad Institute Genomics Platform"/>
            <consortium name="The Broad Institute Genome Sequencing Center for Infectious Disease"/>
            <person name="Wu L."/>
            <person name="Ma J."/>
        </authorList>
    </citation>
    <scope>NUCLEOTIDE SEQUENCE [LARGE SCALE GENOMIC DNA]</scope>
    <source>
        <strain evidence="1 2">JCM 19585</strain>
    </source>
</reference>
<organism evidence="1 2">
    <name type="scientific">Halarchaeum grantii</name>
    <dbReference type="NCBI Taxonomy" id="1193105"/>
    <lineage>
        <taxon>Archaea</taxon>
        <taxon>Methanobacteriati</taxon>
        <taxon>Methanobacteriota</taxon>
        <taxon>Stenosarchaea group</taxon>
        <taxon>Halobacteria</taxon>
        <taxon>Halobacteriales</taxon>
        <taxon>Halobacteriaceae</taxon>
    </lineage>
</organism>
<protein>
    <submittedName>
        <fullName evidence="1">C4-dicarboxylate ABC transporter</fullName>
    </submittedName>
</protein>
<dbReference type="AlphaFoldDB" id="A0A830F2S5"/>
<keyword evidence="2" id="KW-1185">Reference proteome</keyword>
<dbReference type="EMBL" id="BMPF01000002">
    <property type="protein sequence ID" value="GGL34937.1"/>
    <property type="molecule type" value="Genomic_DNA"/>
</dbReference>
<evidence type="ECO:0000313" key="2">
    <source>
        <dbReference type="Proteomes" id="UP000628840"/>
    </source>
</evidence>
<dbReference type="InterPro" id="IPR015001">
    <property type="entry name" value="DUF1850"/>
</dbReference>
<dbReference type="PIRSF" id="PIRSF008455">
    <property type="entry name" value="UCP008455"/>
    <property type="match status" value="1"/>
</dbReference>
<dbReference type="RefSeq" id="WP_188883009.1">
    <property type="nucleotide sequence ID" value="NZ_BMPF01000002.1"/>
</dbReference>
<name>A0A830F2S5_9EURY</name>
<gene>
    <name evidence="1" type="ORF">GCM10009037_18200</name>
</gene>
<proteinExistence type="predicted"/>
<dbReference type="OrthoDB" id="212141at2157"/>
<evidence type="ECO:0000313" key="1">
    <source>
        <dbReference type="EMBL" id="GGL34937.1"/>
    </source>
</evidence>
<dbReference type="InterPro" id="IPR014451">
    <property type="entry name" value="UCP008455"/>
</dbReference>
<comment type="caution">
    <text evidence="1">The sequence shown here is derived from an EMBL/GenBank/DDBJ whole genome shotgun (WGS) entry which is preliminary data.</text>
</comment>